<accession>A0ABU7KD98</accession>
<protein>
    <submittedName>
        <fullName evidence="1">Uncharacterized protein</fullName>
    </submittedName>
</protein>
<evidence type="ECO:0000313" key="2">
    <source>
        <dbReference type="Proteomes" id="UP001356095"/>
    </source>
</evidence>
<dbReference type="Proteomes" id="UP001356095">
    <property type="component" value="Unassembled WGS sequence"/>
</dbReference>
<evidence type="ECO:0000313" key="1">
    <source>
        <dbReference type="EMBL" id="MEE2040213.1"/>
    </source>
</evidence>
<dbReference type="RefSeq" id="WP_330093982.1">
    <property type="nucleotide sequence ID" value="NZ_JAUZMY010000026.1"/>
</dbReference>
<dbReference type="EMBL" id="JAUZMY010000026">
    <property type="protein sequence ID" value="MEE2040213.1"/>
    <property type="molecule type" value="Genomic_DNA"/>
</dbReference>
<organism evidence="1 2">
    <name type="scientific">Nocardiopsis codii</name>
    <dbReference type="NCBI Taxonomy" id="3065942"/>
    <lineage>
        <taxon>Bacteria</taxon>
        <taxon>Bacillati</taxon>
        <taxon>Actinomycetota</taxon>
        <taxon>Actinomycetes</taxon>
        <taxon>Streptosporangiales</taxon>
        <taxon>Nocardiopsidaceae</taxon>
        <taxon>Nocardiopsis</taxon>
    </lineage>
</organism>
<name>A0ABU7KD98_9ACTN</name>
<sequence length="98" mass="10945">MAATAREIANLITAAFDRIIDNADPYDWTDATRYNQYIACLRTGRARATGTRTITVTVHGHYGYKATTAIDCATDNIPETYENGMITEVNPSTYVFTW</sequence>
<gene>
    <name evidence="1" type="ORF">Q8791_23640</name>
</gene>
<comment type="caution">
    <text evidence="1">The sequence shown here is derived from an EMBL/GenBank/DDBJ whole genome shotgun (WGS) entry which is preliminary data.</text>
</comment>
<proteinExistence type="predicted"/>
<reference evidence="1 2" key="1">
    <citation type="submission" date="2023-08" db="EMBL/GenBank/DDBJ databases">
        <authorList>
            <person name="Girao M."/>
            <person name="Carvalho M.F."/>
        </authorList>
    </citation>
    <scope>NUCLEOTIDE SEQUENCE [LARGE SCALE GENOMIC DNA]</scope>
    <source>
        <strain evidence="1 2">CT-R113</strain>
    </source>
</reference>
<keyword evidence="2" id="KW-1185">Reference proteome</keyword>